<accession>A0A8S4RLZ1</accession>
<evidence type="ECO:0000256" key="1">
    <source>
        <dbReference type="ARBA" id="ARBA00004141"/>
    </source>
</evidence>
<evidence type="ECO:0000313" key="8">
    <source>
        <dbReference type="Proteomes" id="UP000838756"/>
    </source>
</evidence>
<gene>
    <name evidence="7" type="primary">jg21102</name>
    <name evidence="7" type="ORF">PAEG_LOCUS15502</name>
</gene>
<keyword evidence="2 5" id="KW-0812">Transmembrane</keyword>
<dbReference type="PANTHER" id="PTHR24064">
    <property type="entry name" value="SOLUTE CARRIER FAMILY 22 MEMBER"/>
    <property type="match status" value="1"/>
</dbReference>
<keyword evidence="3 5" id="KW-1133">Transmembrane helix</keyword>
<dbReference type="InterPro" id="IPR005828">
    <property type="entry name" value="MFS_sugar_transport-like"/>
</dbReference>
<dbReference type="InterPro" id="IPR036259">
    <property type="entry name" value="MFS_trans_sf"/>
</dbReference>
<dbReference type="EMBL" id="CAKXAJ010025342">
    <property type="protein sequence ID" value="CAH2238397.1"/>
    <property type="molecule type" value="Genomic_DNA"/>
</dbReference>
<dbReference type="AlphaFoldDB" id="A0A8S4RLZ1"/>
<dbReference type="OrthoDB" id="5296287at2759"/>
<feature type="transmembrane region" description="Helical" evidence="5">
    <location>
        <begin position="388"/>
        <end position="408"/>
    </location>
</feature>
<evidence type="ECO:0000259" key="6">
    <source>
        <dbReference type="PROSITE" id="PS50850"/>
    </source>
</evidence>
<feature type="domain" description="Major facilitator superfamily (MFS) profile" evidence="6">
    <location>
        <begin position="1"/>
        <end position="413"/>
    </location>
</feature>
<comment type="subcellular location">
    <subcellularLocation>
        <location evidence="1">Membrane</location>
        <topology evidence="1">Multi-pass membrane protein</topology>
    </subcellularLocation>
</comment>
<evidence type="ECO:0000256" key="5">
    <source>
        <dbReference type="SAM" id="Phobius"/>
    </source>
</evidence>
<feature type="transmembrane region" description="Helical" evidence="5">
    <location>
        <begin position="304"/>
        <end position="322"/>
    </location>
</feature>
<keyword evidence="4 5" id="KW-0472">Membrane</keyword>
<comment type="caution">
    <text evidence="7">The sequence shown here is derived from an EMBL/GenBank/DDBJ whole genome shotgun (WGS) entry which is preliminary data.</text>
</comment>
<dbReference type="InterPro" id="IPR020846">
    <property type="entry name" value="MFS_dom"/>
</dbReference>
<dbReference type="GO" id="GO:0016020">
    <property type="term" value="C:membrane"/>
    <property type="evidence" value="ECO:0007669"/>
    <property type="project" value="UniProtKB-SubCell"/>
</dbReference>
<evidence type="ECO:0000313" key="7">
    <source>
        <dbReference type="EMBL" id="CAH2238397.1"/>
    </source>
</evidence>
<keyword evidence="8" id="KW-1185">Reference proteome</keyword>
<feature type="transmembrane region" description="Helical" evidence="5">
    <location>
        <begin position="96"/>
        <end position="118"/>
    </location>
</feature>
<feature type="transmembrane region" description="Helical" evidence="5">
    <location>
        <begin position="72"/>
        <end position="90"/>
    </location>
</feature>
<reference evidence="7" key="1">
    <citation type="submission" date="2022-03" db="EMBL/GenBank/DDBJ databases">
        <authorList>
            <person name="Lindestad O."/>
        </authorList>
    </citation>
    <scope>NUCLEOTIDE SEQUENCE</scope>
</reference>
<evidence type="ECO:0000256" key="3">
    <source>
        <dbReference type="ARBA" id="ARBA00022989"/>
    </source>
</evidence>
<feature type="transmembrane region" description="Helical" evidence="5">
    <location>
        <begin position="363"/>
        <end position="382"/>
    </location>
</feature>
<dbReference type="Gene3D" id="1.20.1250.20">
    <property type="entry name" value="MFS general substrate transporter like domains"/>
    <property type="match status" value="1"/>
</dbReference>
<sequence>MDEAAFNISNHCPCKNPQYDQTFIESSVTTNWDLICENRQLASLAQSMLHAGILGGSIFYGHVSDRYGRKTACLLALFCEVLFTALSAAVPKFWMFVVFRFLIGTALGGTMLCCYVFLIELSGTSFRPYITALVEISYISSYLSLPIIAYFVREWRYLQLATSLPWSFVLLYYYLVPESPRWLITTGKKEKAIEVLTYIAKKNKRPIENIRAVVEKVQGEAQSNDREQFGSYLDLFRTPKIRTYALLTAYVWTCCAFTFFGINQYIGKLQGNLFLNVMLSAVSLVPGLFLVVIASLYLKRKVGVLTSFMVASGSLFVFIFIPKNMDTVELVFAIIGQLGAYTAFMQIYLFTSEIFPTIIRNSAMGFVSVFARFGSFTAPFVVNIGIEWVSITIFCVLAFIAASLCYFLPETKDSVLLNTVQQTEKLRSRKINT</sequence>
<feature type="transmembrane region" description="Helical" evidence="5">
    <location>
        <begin position="244"/>
        <end position="267"/>
    </location>
</feature>
<evidence type="ECO:0000256" key="2">
    <source>
        <dbReference type="ARBA" id="ARBA00022692"/>
    </source>
</evidence>
<feature type="transmembrane region" description="Helical" evidence="5">
    <location>
        <begin position="273"/>
        <end position="297"/>
    </location>
</feature>
<dbReference type="Proteomes" id="UP000838756">
    <property type="component" value="Unassembled WGS sequence"/>
</dbReference>
<dbReference type="SUPFAM" id="SSF103473">
    <property type="entry name" value="MFS general substrate transporter"/>
    <property type="match status" value="1"/>
</dbReference>
<protein>
    <submittedName>
        <fullName evidence="7">Jg21102 protein</fullName>
    </submittedName>
</protein>
<feature type="transmembrane region" description="Helical" evidence="5">
    <location>
        <begin position="328"/>
        <end position="351"/>
    </location>
</feature>
<feature type="transmembrane region" description="Helical" evidence="5">
    <location>
        <begin position="130"/>
        <end position="151"/>
    </location>
</feature>
<name>A0A8S4RLZ1_9NEOP</name>
<organism evidence="7 8">
    <name type="scientific">Pararge aegeria aegeria</name>
    <dbReference type="NCBI Taxonomy" id="348720"/>
    <lineage>
        <taxon>Eukaryota</taxon>
        <taxon>Metazoa</taxon>
        <taxon>Ecdysozoa</taxon>
        <taxon>Arthropoda</taxon>
        <taxon>Hexapoda</taxon>
        <taxon>Insecta</taxon>
        <taxon>Pterygota</taxon>
        <taxon>Neoptera</taxon>
        <taxon>Endopterygota</taxon>
        <taxon>Lepidoptera</taxon>
        <taxon>Glossata</taxon>
        <taxon>Ditrysia</taxon>
        <taxon>Papilionoidea</taxon>
        <taxon>Nymphalidae</taxon>
        <taxon>Satyrinae</taxon>
        <taxon>Satyrini</taxon>
        <taxon>Parargina</taxon>
        <taxon>Pararge</taxon>
    </lineage>
</organism>
<dbReference type="PROSITE" id="PS50850">
    <property type="entry name" value="MFS"/>
    <property type="match status" value="1"/>
</dbReference>
<proteinExistence type="predicted"/>
<evidence type="ECO:0000256" key="4">
    <source>
        <dbReference type="ARBA" id="ARBA00023136"/>
    </source>
</evidence>
<feature type="transmembrane region" description="Helical" evidence="5">
    <location>
        <begin position="41"/>
        <end position="60"/>
    </location>
</feature>
<dbReference type="GO" id="GO:0022857">
    <property type="term" value="F:transmembrane transporter activity"/>
    <property type="evidence" value="ECO:0007669"/>
    <property type="project" value="InterPro"/>
</dbReference>
<dbReference type="Pfam" id="PF00083">
    <property type="entry name" value="Sugar_tr"/>
    <property type="match status" value="1"/>
</dbReference>